<accession>A0ABS6WHQ9</accession>
<feature type="region of interest" description="Disordered" evidence="1">
    <location>
        <begin position="83"/>
        <end position="114"/>
    </location>
</feature>
<name>A0ABS6WHQ9_9BIFI</name>
<organism evidence="2 3">
    <name type="scientific">Bifidobacterium miconis</name>
    <dbReference type="NCBI Taxonomy" id="2834435"/>
    <lineage>
        <taxon>Bacteria</taxon>
        <taxon>Bacillati</taxon>
        <taxon>Actinomycetota</taxon>
        <taxon>Actinomycetes</taxon>
        <taxon>Bifidobacteriales</taxon>
        <taxon>Bifidobacteriaceae</taxon>
        <taxon>Bifidobacterium</taxon>
    </lineage>
</organism>
<sequence>MSQAVEFHHLTSGVTNDAHQAVIETQFLDADGNPVDLGGGSAVPANGSLTPAMLAGYDAGTGHGRIPQVKADGSGFDLIDPATLKGAKGDPGPTGPAGAAGARGATGPAGPAGAAGKSVTAIALTADAAGKITGGTVTFSDKTTAAITVTTATA</sequence>
<dbReference type="RefSeq" id="WP_219059129.1">
    <property type="nucleotide sequence ID" value="NZ_JAHBBH010000027.1"/>
</dbReference>
<reference evidence="2 3" key="1">
    <citation type="submission" date="2021-05" db="EMBL/GenBank/DDBJ databases">
        <title>Phylogenetic classification of ten novel species belonging to the genus Bifidobacterium comprising B. colchicus sp. nov., B. abeli sp. nov., B. bicoloris sp. nov., B. guerezis sp. nov., B. rosaliae sp. nov., B. santillanensis sp. nov., B. argentati sp. nov., B. amazzoni sp. nov., B. pluviali sp. nov., and B. pinnaculum sp. nov.</title>
        <authorList>
            <person name="Lugli G.A."/>
            <person name="Ruiz Garcia L."/>
            <person name="Margolles A."/>
            <person name="Ventura M."/>
        </authorList>
    </citation>
    <scope>NUCLEOTIDE SEQUENCE [LARGE SCALE GENOMIC DNA]</scope>
    <source>
        <strain evidence="2 3">82T10</strain>
    </source>
</reference>
<dbReference type="EMBL" id="JAHBBH010000027">
    <property type="protein sequence ID" value="MBW3093109.1"/>
    <property type="molecule type" value="Genomic_DNA"/>
</dbReference>
<dbReference type="Proteomes" id="UP000700815">
    <property type="component" value="Unassembled WGS sequence"/>
</dbReference>
<evidence type="ECO:0008006" key="4">
    <source>
        <dbReference type="Google" id="ProtNLM"/>
    </source>
</evidence>
<evidence type="ECO:0000313" key="2">
    <source>
        <dbReference type="EMBL" id="MBW3093109.1"/>
    </source>
</evidence>
<comment type="caution">
    <text evidence="2">The sequence shown here is derived from an EMBL/GenBank/DDBJ whole genome shotgun (WGS) entry which is preliminary data.</text>
</comment>
<protein>
    <recommendedName>
        <fullName evidence="4">Collagen triple helix repeat (20 copies)</fullName>
    </recommendedName>
</protein>
<evidence type="ECO:0000313" key="3">
    <source>
        <dbReference type="Proteomes" id="UP000700815"/>
    </source>
</evidence>
<proteinExistence type="predicted"/>
<feature type="compositionally biased region" description="Low complexity" evidence="1">
    <location>
        <begin position="96"/>
        <end position="114"/>
    </location>
</feature>
<keyword evidence="3" id="KW-1185">Reference proteome</keyword>
<evidence type="ECO:0000256" key="1">
    <source>
        <dbReference type="SAM" id="MobiDB-lite"/>
    </source>
</evidence>
<gene>
    <name evidence="2" type="ORF">KIH79_09285</name>
</gene>